<reference evidence="11 12" key="1">
    <citation type="submission" date="2017-01" db="EMBL/GenBank/DDBJ databases">
        <title>New insights into the genetic diversity of Chromobacterium isolated from tropical freshwater lake.</title>
        <authorList>
            <person name="Santos A.B."/>
            <person name="Nascimento A.M."/>
            <person name="Da Silva P.C."/>
        </authorList>
    </citation>
    <scope>NUCLEOTIDE SEQUENCE [LARGE SCALE GENOMIC DNA]</scope>
    <source>
        <strain evidence="11 12">56AF</strain>
    </source>
</reference>
<dbReference type="InterPro" id="IPR011701">
    <property type="entry name" value="MFS"/>
</dbReference>
<sequence length="423" mass="43106">MKKSPILVDFSLLRLNPHFRCIFIARLISVFAFGILMVAVPVQIHQLTGSPLQVGMAMALDGIGMFAGLMCGGVLADRMDRRRLILLGRSSCGLGFLALAANGFLEQPSLAALYAVSAWDGFFSGIGITSLMASIPAIVGRENLPAAGALSMLTMRLGAVLSPLLGGAVIAAIGVNWNYLLAGLGTLLTLVPLTRLPSLLPQGGELAHPLRALREGFGFLLQDKVVGAVVAVGTLQALLASVRVLYPSLAEDGYGGGAFAVGLMYGAVPLGAMLGAFTSGWVAGLRRPGAAMLAAMLASALALASLGWAPRLAAALAALALVGYFGSIVSLLQFTLVQGRTPDHLLGRVNSLWSAQDVTGDSLGAFGLGALARLLAPMAAAAALGLGAAAAGLGMLAGFSQLRRLRNGAGSASPATQAAPQQS</sequence>
<dbReference type="EMBL" id="MTBD01000012">
    <property type="protein sequence ID" value="PRP71448.1"/>
    <property type="molecule type" value="Genomic_DNA"/>
</dbReference>
<dbReference type="InterPro" id="IPR020846">
    <property type="entry name" value="MFS_dom"/>
</dbReference>
<evidence type="ECO:0000313" key="12">
    <source>
        <dbReference type="Proteomes" id="UP000239469"/>
    </source>
</evidence>
<evidence type="ECO:0000256" key="2">
    <source>
        <dbReference type="ARBA" id="ARBA00022448"/>
    </source>
</evidence>
<keyword evidence="2" id="KW-0813">Transport</keyword>
<dbReference type="NCBIfam" id="NF007792">
    <property type="entry name" value="PRK10489.1"/>
    <property type="match status" value="1"/>
</dbReference>
<dbReference type="InterPro" id="IPR036259">
    <property type="entry name" value="MFS_trans_sf"/>
</dbReference>
<evidence type="ECO:0000256" key="8">
    <source>
        <dbReference type="ARBA" id="ARBA00040914"/>
    </source>
</evidence>
<dbReference type="PANTHER" id="PTHR23513">
    <property type="entry name" value="INTEGRAL MEMBRANE EFFLUX PROTEIN-RELATED"/>
    <property type="match status" value="1"/>
</dbReference>
<organism evidence="11 12">
    <name type="scientific">Chromobacterium amazonense</name>
    <dbReference type="NCBI Taxonomy" id="1382803"/>
    <lineage>
        <taxon>Bacteria</taxon>
        <taxon>Pseudomonadati</taxon>
        <taxon>Pseudomonadota</taxon>
        <taxon>Betaproteobacteria</taxon>
        <taxon>Neisseriales</taxon>
        <taxon>Chromobacteriaceae</taxon>
        <taxon>Chromobacterium</taxon>
    </lineage>
</organism>
<evidence type="ECO:0000256" key="9">
    <source>
        <dbReference type="SAM" id="Phobius"/>
    </source>
</evidence>
<dbReference type="GO" id="GO:0005886">
    <property type="term" value="C:plasma membrane"/>
    <property type="evidence" value="ECO:0007669"/>
    <property type="project" value="UniProtKB-SubCell"/>
</dbReference>
<dbReference type="RefSeq" id="WP_071110190.1">
    <property type="nucleotide sequence ID" value="NZ_CAWMOE010000031.1"/>
</dbReference>
<evidence type="ECO:0000259" key="10">
    <source>
        <dbReference type="PROSITE" id="PS50850"/>
    </source>
</evidence>
<feature type="transmembrane region" description="Helical" evidence="9">
    <location>
        <begin position="289"/>
        <end position="309"/>
    </location>
</feature>
<feature type="transmembrane region" description="Helical" evidence="9">
    <location>
        <begin position="225"/>
        <end position="246"/>
    </location>
</feature>
<dbReference type="SUPFAM" id="SSF103473">
    <property type="entry name" value="MFS general substrate transporter"/>
    <property type="match status" value="1"/>
</dbReference>
<gene>
    <name evidence="11" type="ORF">BUE93_06745</name>
</gene>
<evidence type="ECO:0000313" key="11">
    <source>
        <dbReference type="EMBL" id="PRP71448.1"/>
    </source>
</evidence>
<dbReference type="PANTHER" id="PTHR23513:SF9">
    <property type="entry name" value="ENTEROBACTIN EXPORTER ENTS"/>
    <property type="match status" value="1"/>
</dbReference>
<feature type="transmembrane region" description="Helical" evidence="9">
    <location>
        <begin position="111"/>
        <end position="139"/>
    </location>
</feature>
<dbReference type="Proteomes" id="UP000239469">
    <property type="component" value="Unassembled WGS sequence"/>
</dbReference>
<protein>
    <recommendedName>
        <fullName evidence="8">Multidrug efflux pump Tap</fullName>
    </recommendedName>
</protein>
<keyword evidence="5 9" id="KW-1133">Transmembrane helix</keyword>
<feature type="transmembrane region" description="Helical" evidence="9">
    <location>
        <begin position="374"/>
        <end position="397"/>
    </location>
</feature>
<feature type="transmembrane region" description="Helical" evidence="9">
    <location>
        <begin position="56"/>
        <end position="77"/>
    </location>
</feature>
<feature type="domain" description="Major facilitator superfamily (MFS) profile" evidence="10">
    <location>
        <begin position="18"/>
        <end position="406"/>
    </location>
</feature>
<evidence type="ECO:0000256" key="4">
    <source>
        <dbReference type="ARBA" id="ARBA00022692"/>
    </source>
</evidence>
<feature type="transmembrane region" description="Helical" evidence="9">
    <location>
        <begin position="160"/>
        <end position="180"/>
    </location>
</feature>
<dbReference type="OrthoDB" id="7283966at2"/>
<evidence type="ECO:0000256" key="5">
    <source>
        <dbReference type="ARBA" id="ARBA00022989"/>
    </source>
</evidence>
<dbReference type="AlphaFoldDB" id="A0A1S1X6S2"/>
<dbReference type="GO" id="GO:0022857">
    <property type="term" value="F:transmembrane transporter activity"/>
    <property type="evidence" value="ECO:0007669"/>
    <property type="project" value="InterPro"/>
</dbReference>
<feature type="transmembrane region" description="Helical" evidence="9">
    <location>
        <begin position="316"/>
        <end position="336"/>
    </location>
</feature>
<comment type="similarity">
    <text evidence="7">Belongs to the major facilitator superfamily. Drug:H(+) antiporter-3 (DHA3) (TC 2.A.1.21) family.</text>
</comment>
<name>A0A1S1X6S2_9NEIS</name>
<feature type="transmembrane region" description="Helical" evidence="9">
    <location>
        <begin position="258"/>
        <end position="283"/>
    </location>
</feature>
<proteinExistence type="inferred from homology"/>
<comment type="subcellular location">
    <subcellularLocation>
        <location evidence="1">Cell membrane</location>
        <topology evidence="1">Multi-pass membrane protein</topology>
    </subcellularLocation>
</comment>
<dbReference type="PROSITE" id="PS50850">
    <property type="entry name" value="MFS"/>
    <property type="match status" value="1"/>
</dbReference>
<evidence type="ECO:0000256" key="7">
    <source>
        <dbReference type="ARBA" id="ARBA00038075"/>
    </source>
</evidence>
<keyword evidence="6 9" id="KW-0472">Membrane</keyword>
<keyword evidence="4 9" id="KW-0812">Transmembrane</keyword>
<feature type="transmembrane region" description="Helical" evidence="9">
    <location>
        <begin position="21"/>
        <end position="44"/>
    </location>
</feature>
<evidence type="ECO:0000256" key="6">
    <source>
        <dbReference type="ARBA" id="ARBA00023136"/>
    </source>
</evidence>
<feature type="transmembrane region" description="Helical" evidence="9">
    <location>
        <begin position="84"/>
        <end position="105"/>
    </location>
</feature>
<evidence type="ECO:0000256" key="3">
    <source>
        <dbReference type="ARBA" id="ARBA00022475"/>
    </source>
</evidence>
<accession>A0A1S1X6S2</accession>
<dbReference type="CDD" id="cd06173">
    <property type="entry name" value="MFS_MefA_like"/>
    <property type="match status" value="1"/>
</dbReference>
<comment type="caution">
    <text evidence="11">The sequence shown here is derived from an EMBL/GenBank/DDBJ whole genome shotgun (WGS) entry which is preliminary data.</text>
</comment>
<evidence type="ECO:0000256" key="1">
    <source>
        <dbReference type="ARBA" id="ARBA00004651"/>
    </source>
</evidence>
<dbReference type="Pfam" id="PF07690">
    <property type="entry name" value="MFS_1"/>
    <property type="match status" value="1"/>
</dbReference>
<keyword evidence="3" id="KW-1003">Cell membrane</keyword>
<dbReference type="Gene3D" id="1.20.1250.20">
    <property type="entry name" value="MFS general substrate transporter like domains"/>
    <property type="match status" value="1"/>
</dbReference>